<protein>
    <submittedName>
        <fullName evidence="2">Transcriptional regulator of DNA damage repair</fullName>
    </submittedName>
</protein>
<evidence type="ECO:0000313" key="2">
    <source>
        <dbReference type="EMBL" id="QFG06528.1"/>
    </source>
</evidence>
<feature type="domain" description="IrrE N-terminal-like" evidence="1">
    <location>
        <begin position="30"/>
        <end position="98"/>
    </location>
</feature>
<dbReference type="InterPro" id="IPR010359">
    <property type="entry name" value="IrrE_HExxH"/>
</dbReference>
<dbReference type="Pfam" id="PF06114">
    <property type="entry name" value="Peptidase_M78"/>
    <property type="match status" value="1"/>
</dbReference>
<proteinExistence type="predicted"/>
<organism evidence="2 3">
    <name type="scientific">Synechococcus phage S-SCSM1</name>
    <dbReference type="NCBI Taxonomy" id="2588487"/>
    <lineage>
        <taxon>Viruses</taxon>
        <taxon>Duplodnaviria</taxon>
        <taxon>Heunggongvirae</taxon>
        <taxon>Uroviricota</taxon>
        <taxon>Caudoviricetes</taxon>
        <taxon>Pantevenvirales</taxon>
        <taxon>Kyanoviridae</taxon>
        <taxon>Zhoulongquanvirus</taxon>
        <taxon>Zhoulongquanvirus esscess</taxon>
    </lineage>
</organism>
<gene>
    <name evidence="2" type="ORF">SSCSM1_264</name>
</gene>
<sequence length="110" mass="12903">MLFISGKSKHTHLTQSVFEFFTTKYEIDSDVEVYHTDLSDDNAFGFTEVNGDEQFVQIHNDLNEKDYVVTLLHELVHVVQNENGQFDDEERENEAYTLEQVLYNNYCASR</sequence>
<evidence type="ECO:0000259" key="1">
    <source>
        <dbReference type="Pfam" id="PF06114"/>
    </source>
</evidence>
<name>A0A6M2ZHQ0_9CAUD</name>
<dbReference type="EMBL" id="MK867354">
    <property type="protein sequence ID" value="QFG06528.1"/>
    <property type="molecule type" value="Genomic_DNA"/>
</dbReference>
<dbReference type="Proteomes" id="UP000515683">
    <property type="component" value="Segment"/>
</dbReference>
<keyword evidence="3" id="KW-1185">Reference proteome</keyword>
<evidence type="ECO:0000313" key="3">
    <source>
        <dbReference type="Proteomes" id="UP000515683"/>
    </source>
</evidence>
<accession>A0A6M2ZHQ0</accession>
<reference evidence="2" key="1">
    <citation type="submission" date="2019-04" db="EMBL/GenBank/DDBJ databases">
        <title>Genomic and proteomic characterization of cyanophage S-SCSM1 provides new insights into understanding the viral gene diversity and phage-host interactions.</title>
        <authorList>
            <person name="Wang Q."/>
            <person name="Xu Y."/>
            <person name="Jiao N."/>
            <person name="Zhang R."/>
        </authorList>
    </citation>
    <scope>NUCLEOTIDE SEQUENCE [LARGE SCALE GENOMIC DNA]</scope>
</reference>